<accession>A0A9D4UUA1</accession>
<evidence type="ECO:0000259" key="4">
    <source>
        <dbReference type="Pfam" id="PF09258"/>
    </source>
</evidence>
<reference evidence="5" key="1">
    <citation type="submission" date="2021-01" db="EMBL/GenBank/DDBJ databases">
        <title>Adiantum capillus-veneris genome.</title>
        <authorList>
            <person name="Fang Y."/>
            <person name="Liao Q."/>
        </authorList>
    </citation>
    <scope>NUCLEOTIDE SEQUENCE</scope>
    <source>
        <strain evidence="5">H3</strain>
        <tissue evidence="5">Leaf</tissue>
    </source>
</reference>
<dbReference type="PANTHER" id="PTHR48410">
    <property type="entry name" value="GLYCOSYLINOSITOL PHOSPHORYLCERAMIDE MANNOSYL TRANSFERASE 1"/>
    <property type="match status" value="1"/>
</dbReference>
<dbReference type="GO" id="GO:0016020">
    <property type="term" value="C:membrane"/>
    <property type="evidence" value="ECO:0007669"/>
    <property type="project" value="InterPro"/>
</dbReference>
<sequence>MTKGSHGRLRNRNVMWLFNNRIRFLMGVGVLISLFVLAGKVSSIMGWHHHIYKLDSQERFTVLINTWRRPDLLKKSVQHYSFCPNVDAIRVVWSESKEPPSDTLFSVLLSSVKAASRKSTHNIKLKIDMHDEDNLNTRFKPLDDLATNGIFSVDDDVVVPCETLGLAFNVWSSAQDSMVGFVPRMHWLQSETQDRELPRYLYGGWWSVWWTGTYSMVLSKCAFFHRKYLDLYSNHMPGQIRDYVTQERNCEDIAMSFLVANATGGPPIWVKGKLFEIGTTGISSLKGHSKHRTACLNMFVDMYGHMPLVPSNVKAMDARSMWFW</sequence>
<comment type="caution">
    <text evidence="5">The sequence shown here is derived from an EMBL/GenBank/DDBJ whole genome shotgun (WGS) entry which is preliminary data.</text>
</comment>
<protein>
    <recommendedName>
        <fullName evidence="4">Glycosyl transferase 64 domain-containing protein</fullName>
    </recommendedName>
</protein>
<dbReference type="GO" id="GO:0016757">
    <property type="term" value="F:glycosyltransferase activity"/>
    <property type="evidence" value="ECO:0007669"/>
    <property type="project" value="InterPro"/>
</dbReference>
<dbReference type="AlphaFoldDB" id="A0A9D4UUA1"/>
<comment type="similarity">
    <text evidence="1">Belongs to the glycosyltransferase 64 family.</text>
</comment>
<evidence type="ECO:0000313" key="5">
    <source>
        <dbReference type="EMBL" id="KAI5073997.1"/>
    </source>
</evidence>
<dbReference type="InterPro" id="IPR015338">
    <property type="entry name" value="GT64_dom"/>
</dbReference>
<dbReference type="OrthoDB" id="5954868at2759"/>
<proteinExistence type="inferred from homology"/>
<evidence type="ECO:0000256" key="1">
    <source>
        <dbReference type="ARBA" id="ARBA00008700"/>
    </source>
</evidence>
<dbReference type="InterPro" id="IPR053318">
    <property type="entry name" value="GT64"/>
</dbReference>
<keyword evidence="2" id="KW-0808">Transferase</keyword>
<organism evidence="5 6">
    <name type="scientific">Adiantum capillus-veneris</name>
    <name type="common">Maidenhair fern</name>
    <dbReference type="NCBI Taxonomy" id="13818"/>
    <lineage>
        <taxon>Eukaryota</taxon>
        <taxon>Viridiplantae</taxon>
        <taxon>Streptophyta</taxon>
        <taxon>Embryophyta</taxon>
        <taxon>Tracheophyta</taxon>
        <taxon>Polypodiopsida</taxon>
        <taxon>Polypodiidae</taxon>
        <taxon>Polypodiales</taxon>
        <taxon>Pteridineae</taxon>
        <taxon>Pteridaceae</taxon>
        <taxon>Vittarioideae</taxon>
        <taxon>Adiantum</taxon>
    </lineage>
</organism>
<gene>
    <name evidence="5" type="ORF">GOP47_0012010</name>
</gene>
<dbReference type="PANTHER" id="PTHR48410:SF1">
    <property type="entry name" value="GLYCOSYLINOSITOL PHOSPHORYLCERAMIDE MANNOSYL TRANSFERASE 1"/>
    <property type="match status" value="1"/>
</dbReference>
<dbReference type="Pfam" id="PF09258">
    <property type="entry name" value="Glyco_transf_64"/>
    <property type="match status" value="1"/>
</dbReference>
<dbReference type="EMBL" id="JABFUD020000011">
    <property type="protein sequence ID" value="KAI5073997.1"/>
    <property type="molecule type" value="Genomic_DNA"/>
</dbReference>
<evidence type="ECO:0000256" key="3">
    <source>
        <dbReference type="ARBA" id="ARBA00023157"/>
    </source>
</evidence>
<evidence type="ECO:0000313" key="6">
    <source>
        <dbReference type="Proteomes" id="UP000886520"/>
    </source>
</evidence>
<dbReference type="SUPFAM" id="SSF53448">
    <property type="entry name" value="Nucleotide-diphospho-sugar transferases"/>
    <property type="match status" value="1"/>
</dbReference>
<name>A0A9D4UUA1_ADICA</name>
<dbReference type="Gene3D" id="3.90.550.10">
    <property type="entry name" value="Spore Coat Polysaccharide Biosynthesis Protein SpsA, Chain A"/>
    <property type="match status" value="1"/>
</dbReference>
<keyword evidence="3" id="KW-1015">Disulfide bond</keyword>
<dbReference type="InterPro" id="IPR029044">
    <property type="entry name" value="Nucleotide-diphossugar_trans"/>
</dbReference>
<feature type="domain" description="Glycosyl transferase 64" evidence="4">
    <location>
        <begin position="60"/>
        <end position="315"/>
    </location>
</feature>
<evidence type="ECO:0000256" key="2">
    <source>
        <dbReference type="ARBA" id="ARBA00022679"/>
    </source>
</evidence>
<keyword evidence="6" id="KW-1185">Reference proteome</keyword>
<dbReference type="Proteomes" id="UP000886520">
    <property type="component" value="Chromosome 11"/>
</dbReference>